<evidence type="ECO:0000313" key="2">
    <source>
        <dbReference type="EMBL" id="KAK9187659.1"/>
    </source>
</evidence>
<evidence type="ECO:0000256" key="1">
    <source>
        <dbReference type="SAM" id="MobiDB-lite"/>
    </source>
</evidence>
<dbReference type="AlphaFoldDB" id="A0AAP0LZ65"/>
<organism evidence="2 3">
    <name type="scientific">Citrus x changshan-huyou</name>
    <dbReference type="NCBI Taxonomy" id="2935761"/>
    <lineage>
        <taxon>Eukaryota</taxon>
        <taxon>Viridiplantae</taxon>
        <taxon>Streptophyta</taxon>
        <taxon>Embryophyta</taxon>
        <taxon>Tracheophyta</taxon>
        <taxon>Spermatophyta</taxon>
        <taxon>Magnoliopsida</taxon>
        <taxon>eudicotyledons</taxon>
        <taxon>Gunneridae</taxon>
        <taxon>Pentapetalae</taxon>
        <taxon>rosids</taxon>
        <taxon>malvids</taxon>
        <taxon>Sapindales</taxon>
        <taxon>Rutaceae</taxon>
        <taxon>Aurantioideae</taxon>
        <taxon>Citrus</taxon>
    </lineage>
</organism>
<accession>A0AAP0LZ65</accession>
<dbReference type="Proteomes" id="UP001428341">
    <property type="component" value="Unassembled WGS sequence"/>
</dbReference>
<protein>
    <submittedName>
        <fullName evidence="2">Uncharacterized protein</fullName>
    </submittedName>
</protein>
<keyword evidence="3" id="KW-1185">Reference proteome</keyword>
<feature type="compositionally biased region" description="Polar residues" evidence="1">
    <location>
        <begin position="92"/>
        <end position="104"/>
    </location>
</feature>
<feature type="region of interest" description="Disordered" evidence="1">
    <location>
        <begin position="90"/>
        <end position="113"/>
    </location>
</feature>
<gene>
    <name evidence="2" type="ORF">WN944_019057</name>
</gene>
<evidence type="ECO:0000313" key="3">
    <source>
        <dbReference type="Proteomes" id="UP001428341"/>
    </source>
</evidence>
<proteinExistence type="predicted"/>
<dbReference type="EMBL" id="JBCGBO010000007">
    <property type="protein sequence ID" value="KAK9187659.1"/>
    <property type="molecule type" value="Genomic_DNA"/>
</dbReference>
<feature type="region of interest" description="Disordered" evidence="1">
    <location>
        <begin position="42"/>
        <end position="63"/>
    </location>
</feature>
<sequence length="113" mass="12931">MDPLPNVNKSYSLVLQDERQRAISSNQTITPEVVALAAKMNSQERKEYKDVEKRKDEKHERPKCDHCGWEQCKQILELLNSVNKLGPMAHQVGTSGMTHLSGPTLQKDDWDEK</sequence>
<comment type="caution">
    <text evidence="2">The sequence shown here is derived from an EMBL/GenBank/DDBJ whole genome shotgun (WGS) entry which is preliminary data.</text>
</comment>
<reference evidence="2 3" key="1">
    <citation type="submission" date="2024-05" db="EMBL/GenBank/DDBJ databases">
        <title>Haplotype-resolved chromosome-level genome assembly of Huyou (Citrus changshanensis).</title>
        <authorList>
            <person name="Miao C."/>
            <person name="Chen W."/>
            <person name="Wu Y."/>
            <person name="Wang L."/>
            <person name="Zhao S."/>
            <person name="Grierson D."/>
            <person name="Xu C."/>
            <person name="Chen K."/>
        </authorList>
    </citation>
    <scope>NUCLEOTIDE SEQUENCE [LARGE SCALE GENOMIC DNA]</scope>
    <source>
        <strain evidence="2">01-14</strain>
        <tissue evidence="2">Leaf</tissue>
    </source>
</reference>
<name>A0AAP0LZ65_9ROSI</name>